<dbReference type="OrthoDB" id="1461560at2759"/>
<evidence type="ECO:0000256" key="1">
    <source>
        <dbReference type="SAM" id="MobiDB-lite"/>
    </source>
</evidence>
<proteinExistence type="predicted"/>
<dbReference type="EMBL" id="JAMYWD010000003">
    <property type="protein sequence ID" value="KAJ4975496.1"/>
    <property type="molecule type" value="Genomic_DNA"/>
</dbReference>
<accession>A0A9Q0KSE2</accession>
<protein>
    <submittedName>
        <fullName evidence="2">Uncharacterized protein</fullName>
    </submittedName>
</protein>
<feature type="region of interest" description="Disordered" evidence="1">
    <location>
        <begin position="125"/>
        <end position="174"/>
    </location>
</feature>
<name>A0A9Q0KSE2_9MAGN</name>
<reference evidence="2" key="1">
    <citation type="journal article" date="2023" name="Plant J.">
        <title>The genome of the king protea, Protea cynaroides.</title>
        <authorList>
            <person name="Chang J."/>
            <person name="Duong T.A."/>
            <person name="Schoeman C."/>
            <person name="Ma X."/>
            <person name="Roodt D."/>
            <person name="Barker N."/>
            <person name="Li Z."/>
            <person name="Van de Peer Y."/>
            <person name="Mizrachi E."/>
        </authorList>
    </citation>
    <scope>NUCLEOTIDE SEQUENCE</scope>
    <source>
        <tissue evidence="2">Young leaves</tissue>
    </source>
</reference>
<dbReference type="Proteomes" id="UP001141806">
    <property type="component" value="Unassembled WGS sequence"/>
</dbReference>
<feature type="region of interest" description="Disordered" evidence="1">
    <location>
        <begin position="1"/>
        <end position="37"/>
    </location>
</feature>
<dbReference type="AlphaFoldDB" id="A0A9Q0KSE2"/>
<evidence type="ECO:0000313" key="3">
    <source>
        <dbReference type="Proteomes" id="UP001141806"/>
    </source>
</evidence>
<organism evidence="2 3">
    <name type="scientific">Protea cynaroides</name>
    <dbReference type="NCBI Taxonomy" id="273540"/>
    <lineage>
        <taxon>Eukaryota</taxon>
        <taxon>Viridiplantae</taxon>
        <taxon>Streptophyta</taxon>
        <taxon>Embryophyta</taxon>
        <taxon>Tracheophyta</taxon>
        <taxon>Spermatophyta</taxon>
        <taxon>Magnoliopsida</taxon>
        <taxon>Proteales</taxon>
        <taxon>Proteaceae</taxon>
        <taxon>Protea</taxon>
    </lineage>
</organism>
<keyword evidence="3" id="KW-1185">Reference proteome</keyword>
<evidence type="ECO:0000313" key="2">
    <source>
        <dbReference type="EMBL" id="KAJ4975496.1"/>
    </source>
</evidence>
<comment type="caution">
    <text evidence="2">The sequence shown here is derived from an EMBL/GenBank/DDBJ whole genome shotgun (WGS) entry which is preliminary data.</text>
</comment>
<sequence length="174" mass="19777">MEEGELSLERVGVASGSQDEEGGENHESRNATWSRNLFEGADEEEVDVTLESTPKPYLEEDREMFQLIDGSFLLKFLELDGYERALERGVLMITNKPFFVKPWRRDLLLHINGVKERELGLGAQNQRRRVGRRNKGTDEGVVERNQGGEVARGQKPNWNLARGVEDNAESPPPR</sequence>
<gene>
    <name evidence="2" type="ORF">NE237_000602</name>
</gene>